<evidence type="ECO:0000256" key="4">
    <source>
        <dbReference type="ARBA" id="ARBA00022481"/>
    </source>
</evidence>
<dbReference type="GeneID" id="8853952"/>
<dbReference type="GO" id="GO:0043161">
    <property type="term" value="P:proteasome-mediated ubiquitin-dependent protein catabolic process"/>
    <property type="evidence" value="ECO:0007669"/>
    <property type="project" value="InterPro"/>
</dbReference>
<dbReference type="InterPro" id="IPR013886">
    <property type="entry name" value="PI31_Prot_C"/>
</dbReference>
<evidence type="ECO:0000256" key="7">
    <source>
        <dbReference type="ARBA" id="ARBA00022824"/>
    </source>
</evidence>
<evidence type="ECO:0000256" key="8">
    <source>
        <dbReference type="ARBA" id="ARBA00022942"/>
    </source>
</evidence>
<gene>
    <name evidence="14" type="ORF">NAEGRDRAFT_81564</name>
</gene>
<evidence type="ECO:0000256" key="1">
    <source>
        <dbReference type="ARBA" id="ARBA00004240"/>
    </source>
</evidence>
<dbReference type="KEGG" id="ngr:NAEGRDRAFT_81564"/>
<evidence type="ECO:0000256" key="11">
    <source>
        <dbReference type="SAM" id="MobiDB-lite"/>
    </source>
</evidence>
<dbReference type="PANTHER" id="PTHR13266">
    <property type="entry name" value="PROTEASOME INHIBITOR"/>
    <property type="match status" value="1"/>
</dbReference>
<feature type="domain" description="PI31 proteasome regulator C-terminal" evidence="12">
    <location>
        <begin position="290"/>
        <end position="353"/>
    </location>
</feature>
<sequence length="390" mass="44164">MSSSSDNHASSSGEDNSSSSSSLIRSNILEYLTDPQLTNNIELQNKLKKTKPQTWLVLVLHFLMLKHGFRCVGLNETDQCVELPEGQILPPNNFDSNVEMFSLKYKHTQRTFNFTLKVLMMGQTKLLVFSTILLFPNIDINENSNLNMSQYAKQQEEEQVYQLEFNNLFEFIDREKFNEVINQSNDNIDFISVFKNLQDLEYQFKTQIQNKLVPKEGFETISMSSTQSSNNATTTNVSSSLLEDRQPRQYIPPSRSMYDEDDDDFDPLRIGPPRRGGYIQPPIGGRPYRIGDEDLYPGLGHLPQPFGGRGSGFPFGGGSQVGPNNPLFFPGSNNNRRPNPGFIPGARFDPIYPNAPFGGQGRGGGQPNPDHHRVPRDLDDDDEDFSHFYM</sequence>
<evidence type="ECO:0000259" key="13">
    <source>
        <dbReference type="Pfam" id="PF11566"/>
    </source>
</evidence>
<evidence type="ECO:0000256" key="6">
    <source>
        <dbReference type="ARBA" id="ARBA00022553"/>
    </source>
</evidence>
<dbReference type="OMA" id="PFGFPDI"/>
<keyword evidence="4" id="KW-0488">Methylation</keyword>
<organism evidence="15">
    <name type="scientific">Naegleria gruberi</name>
    <name type="common">Amoeba</name>
    <dbReference type="NCBI Taxonomy" id="5762"/>
    <lineage>
        <taxon>Eukaryota</taxon>
        <taxon>Discoba</taxon>
        <taxon>Heterolobosea</taxon>
        <taxon>Tetramitia</taxon>
        <taxon>Eutetramitia</taxon>
        <taxon>Vahlkampfiidae</taxon>
        <taxon>Naegleria</taxon>
    </lineage>
</organism>
<protein>
    <submittedName>
        <fullName evidence="14">Predicted protein</fullName>
    </submittedName>
</protein>
<name>D2VX65_NAEGR</name>
<evidence type="ECO:0000256" key="9">
    <source>
        <dbReference type="ARBA" id="ARBA00022990"/>
    </source>
</evidence>
<evidence type="ECO:0000259" key="12">
    <source>
        <dbReference type="Pfam" id="PF08577"/>
    </source>
</evidence>
<keyword evidence="7" id="KW-0256">Endoplasmic reticulum</keyword>
<reference evidence="14 15" key="1">
    <citation type="journal article" date="2010" name="Cell">
        <title>The genome of Naegleria gruberi illuminates early eukaryotic versatility.</title>
        <authorList>
            <person name="Fritz-Laylin L.K."/>
            <person name="Prochnik S.E."/>
            <person name="Ginger M.L."/>
            <person name="Dacks J.B."/>
            <person name="Carpenter M.L."/>
            <person name="Field M.C."/>
            <person name="Kuo A."/>
            <person name="Paredez A."/>
            <person name="Chapman J."/>
            <person name="Pham J."/>
            <person name="Shu S."/>
            <person name="Neupane R."/>
            <person name="Cipriano M."/>
            <person name="Mancuso J."/>
            <person name="Tu H."/>
            <person name="Salamov A."/>
            <person name="Lindquist E."/>
            <person name="Shapiro H."/>
            <person name="Lucas S."/>
            <person name="Grigoriev I.V."/>
            <person name="Cande W.Z."/>
            <person name="Fulton C."/>
            <person name="Rokhsar D.S."/>
            <person name="Dawson S.C."/>
        </authorList>
    </citation>
    <scope>NUCLEOTIDE SEQUENCE [LARGE SCALE GENOMIC DNA]</scope>
    <source>
        <strain evidence="14 15">NEG-M</strain>
    </source>
</reference>
<dbReference type="GO" id="GO:0004866">
    <property type="term" value="F:endopeptidase inhibitor activity"/>
    <property type="evidence" value="ECO:0007669"/>
    <property type="project" value="InterPro"/>
</dbReference>
<dbReference type="GO" id="GO:0070628">
    <property type="term" value="F:proteasome binding"/>
    <property type="evidence" value="ECO:0007669"/>
    <property type="project" value="InterPro"/>
</dbReference>
<dbReference type="EMBL" id="GG738906">
    <property type="protein sequence ID" value="EFC38623.1"/>
    <property type="molecule type" value="Genomic_DNA"/>
</dbReference>
<evidence type="ECO:0000256" key="2">
    <source>
        <dbReference type="ARBA" id="ARBA00004496"/>
    </source>
</evidence>
<evidence type="ECO:0000256" key="5">
    <source>
        <dbReference type="ARBA" id="ARBA00022490"/>
    </source>
</evidence>
<dbReference type="Pfam" id="PF11566">
    <property type="entry name" value="PI31_Prot_N"/>
    <property type="match status" value="1"/>
</dbReference>
<keyword evidence="6" id="KW-0597">Phosphoprotein</keyword>
<dbReference type="GO" id="GO:0000502">
    <property type="term" value="C:proteasome complex"/>
    <property type="evidence" value="ECO:0007669"/>
    <property type="project" value="UniProtKB-KW"/>
</dbReference>
<dbReference type="RefSeq" id="XP_002671367.1">
    <property type="nucleotide sequence ID" value="XM_002671321.1"/>
</dbReference>
<feature type="domain" description="PI31 proteasome regulator N-terminal" evidence="13">
    <location>
        <begin position="51"/>
        <end position="215"/>
    </location>
</feature>
<dbReference type="GO" id="GO:0005783">
    <property type="term" value="C:endoplasmic reticulum"/>
    <property type="evidence" value="ECO:0007669"/>
    <property type="project" value="UniProtKB-SubCell"/>
</dbReference>
<feature type="region of interest" description="Disordered" evidence="11">
    <location>
        <begin position="314"/>
        <end position="390"/>
    </location>
</feature>
<dbReference type="AlphaFoldDB" id="D2VX65"/>
<dbReference type="InParanoid" id="D2VX65"/>
<dbReference type="PANTHER" id="PTHR13266:SF1">
    <property type="entry name" value="PROTEASOME INHIBITOR PI31 SUBUNIT"/>
    <property type="match status" value="1"/>
</dbReference>
<proteinExistence type="inferred from homology"/>
<keyword evidence="9" id="KW-0007">Acetylation</keyword>
<dbReference type="InterPro" id="IPR045128">
    <property type="entry name" value="PI31-like"/>
</dbReference>
<dbReference type="eggNOG" id="KOG4761">
    <property type="taxonomic scope" value="Eukaryota"/>
</dbReference>
<dbReference type="Pfam" id="PF08577">
    <property type="entry name" value="PI31_Prot_C"/>
    <property type="match status" value="1"/>
</dbReference>
<keyword evidence="15" id="KW-1185">Reference proteome</keyword>
<feature type="region of interest" description="Disordered" evidence="11">
    <location>
        <begin position="223"/>
        <end position="265"/>
    </location>
</feature>
<evidence type="ECO:0000256" key="3">
    <source>
        <dbReference type="ARBA" id="ARBA00006405"/>
    </source>
</evidence>
<dbReference type="Gene3D" id="3.40.1000.30">
    <property type="match status" value="1"/>
</dbReference>
<evidence type="ECO:0000313" key="14">
    <source>
        <dbReference type="EMBL" id="EFC38623.1"/>
    </source>
</evidence>
<feature type="compositionally biased region" description="Low complexity" evidence="11">
    <location>
        <begin position="223"/>
        <end position="240"/>
    </location>
</feature>
<dbReference type="STRING" id="5762.D2VX65"/>
<comment type="subcellular location">
    <subcellularLocation>
        <location evidence="2">Cytoplasm</location>
    </subcellularLocation>
    <subcellularLocation>
        <location evidence="1">Endoplasmic reticulum</location>
    </subcellularLocation>
</comment>
<keyword evidence="8" id="KW-0647">Proteasome</keyword>
<dbReference type="Proteomes" id="UP000006671">
    <property type="component" value="Unassembled WGS sequence"/>
</dbReference>
<evidence type="ECO:0000256" key="10">
    <source>
        <dbReference type="ARBA" id="ARBA00024805"/>
    </source>
</evidence>
<keyword evidence="5" id="KW-0963">Cytoplasm</keyword>
<comment type="function">
    <text evidence="10">Plays an important role in control of proteasome function. Inhibits the hydrolysis of protein and peptide substrates by the 20S proteasome. Also inhibits the activation of the proteasome by the proteasome regulatory proteins PA700 and PA28.</text>
</comment>
<dbReference type="InterPro" id="IPR021625">
    <property type="entry name" value="PI31_Prot_N"/>
</dbReference>
<comment type="similarity">
    <text evidence="3">Belongs to the proteasome inhibitor PI31 family.</text>
</comment>
<feature type="region of interest" description="Disordered" evidence="11">
    <location>
        <begin position="1"/>
        <end position="21"/>
    </location>
</feature>
<dbReference type="VEuPathDB" id="AmoebaDB:NAEGRDRAFT_81564"/>
<evidence type="ECO:0000313" key="15">
    <source>
        <dbReference type="Proteomes" id="UP000006671"/>
    </source>
</evidence>
<dbReference type="OrthoDB" id="68090at2759"/>
<accession>D2VX65</accession>